<keyword evidence="7" id="KW-1185">Reference proteome</keyword>
<dbReference type="InterPro" id="IPR050738">
    <property type="entry name" value="Sulfatase"/>
</dbReference>
<dbReference type="PANTHER" id="PTHR42693:SF53">
    <property type="entry name" value="ENDO-4-O-SULFATASE"/>
    <property type="match status" value="1"/>
</dbReference>
<evidence type="ECO:0000313" key="7">
    <source>
        <dbReference type="Proteomes" id="UP000092967"/>
    </source>
</evidence>
<protein>
    <submittedName>
        <fullName evidence="6">Sulfatase</fullName>
    </submittedName>
</protein>
<gene>
    <name evidence="6" type="ORF">AXE80_05975</name>
</gene>
<keyword evidence="4" id="KW-0106">Calcium</keyword>
<reference evidence="6 7" key="1">
    <citation type="submission" date="2016-02" db="EMBL/GenBank/DDBJ databases">
        <authorList>
            <person name="Wen L."/>
            <person name="He K."/>
            <person name="Yang H."/>
        </authorList>
    </citation>
    <scope>NUCLEOTIDE SEQUENCE [LARGE SCALE GENOMIC DNA]</scope>
    <source>
        <strain evidence="6 7">CZ1127</strain>
    </source>
</reference>
<dbReference type="InterPro" id="IPR024607">
    <property type="entry name" value="Sulfatase_CS"/>
</dbReference>
<keyword evidence="3" id="KW-0378">Hydrolase</keyword>
<dbReference type="Gene3D" id="3.40.720.10">
    <property type="entry name" value="Alkaline Phosphatase, subunit A"/>
    <property type="match status" value="1"/>
</dbReference>
<dbReference type="KEGG" id="wfu:AXE80_05975"/>
<feature type="domain" description="Sulfatase N-terminal" evidence="5">
    <location>
        <begin position="34"/>
        <end position="345"/>
    </location>
</feature>
<keyword evidence="2" id="KW-0479">Metal-binding</keyword>
<dbReference type="RefSeq" id="WP_068825383.1">
    <property type="nucleotide sequence ID" value="NZ_CP014224.1"/>
</dbReference>
<dbReference type="GO" id="GO:0004065">
    <property type="term" value="F:arylsulfatase activity"/>
    <property type="evidence" value="ECO:0007669"/>
    <property type="project" value="TreeGrafter"/>
</dbReference>
<dbReference type="CDD" id="cd16034">
    <property type="entry name" value="sulfatase_like"/>
    <property type="match status" value="1"/>
</dbReference>
<evidence type="ECO:0000256" key="3">
    <source>
        <dbReference type="ARBA" id="ARBA00022801"/>
    </source>
</evidence>
<dbReference type="InterPro" id="IPR000917">
    <property type="entry name" value="Sulfatase_N"/>
</dbReference>
<dbReference type="SUPFAM" id="SSF53649">
    <property type="entry name" value="Alkaline phosphatase-like"/>
    <property type="match status" value="1"/>
</dbReference>
<dbReference type="InterPro" id="IPR017850">
    <property type="entry name" value="Alkaline_phosphatase_core_sf"/>
</dbReference>
<proteinExistence type="inferred from homology"/>
<dbReference type="GO" id="GO:0046872">
    <property type="term" value="F:metal ion binding"/>
    <property type="evidence" value="ECO:0007669"/>
    <property type="project" value="UniProtKB-KW"/>
</dbReference>
<accession>A0A1B1Y508</accession>
<dbReference type="Gene3D" id="3.30.1120.10">
    <property type="match status" value="1"/>
</dbReference>
<dbReference type="EMBL" id="CP014224">
    <property type="protein sequence ID" value="ANW95854.1"/>
    <property type="molecule type" value="Genomic_DNA"/>
</dbReference>
<evidence type="ECO:0000256" key="1">
    <source>
        <dbReference type="ARBA" id="ARBA00008779"/>
    </source>
</evidence>
<evidence type="ECO:0000313" key="6">
    <source>
        <dbReference type="EMBL" id="ANW95854.1"/>
    </source>
</evidence>
<evidence type="ECO:0000256" key="4">
    <source>
        <dbReference type="ARBA" id="ARBA00022837"/>
    </source>
</evidence>
<dbReference type="Proteomes" id="UP000092967">
    <property type="component" value="Chromosome"/>
</dbReference>
<dbReference type="PROSITE" id="PS51257">
    <property type="entry name" value="PROKAR_LIPOPROTEIN"/>
    <property type="match status" value="1"/>
</dbReference>
<dbReference type="Pfam" id="PF00884">
    <property type="entry name" value="Sulfatase"/>
    <property type="match status" value="1"/>
</dbReference>
<evidence type="ECO:0000259" key="5">
    <source>
        <dbReference type="Pfam" id="PF00884"/>
    </source>
</evidence>
<dbReference type="PANTHER" id="PTHR42693">
    <property type="entry name" value="ARYLSULFATASE FAMILY MEMBER"/>
    <property type="match status" value="1"/>
</dbReference>
<organism evidence="6 7">
    <name type="scientific">Wenyingzhuangia fucanilytica</name>
    <dbReference type="NCBI Taxonomy" id="1790137"/>
    <lineage>
        <taxon>Bacteria</taxon>
        <taxon>Pseudomonadati</taxon>
        <taxon>Bacteroidota</taxon>
        <taxon>Flavobacteriia</taxon>
        <taxon>Flavobacteriales</taxon>
        <taxon>Flavobacteriaceae</taxon>
        <taxon>Wenyingzhuangia</taxon>
    </lineage>
</organism>
<dbReference type="OrthoDB" id="9815108at2"/>
<name>A0A1B1Y508_9FLAO</name>
<dbReference type="AlphaFoldDB" id="A0A1B1Y508"/>
<evidence type="ECO:0000256" key="2">
    <source>
        <dbReference type="ARBA" id="ARBA00022723"/>
    </source>
</evidence>
<comment type="similarity">
    <text evidence="1">Belongs to the sulfatase family.</text>
</comment>
<dbReference type="STRING" id="1790137.AXE80_05975"/>
<dbReference type="PROSITE" id="PS00149">
    <property type="entry name" value="SULFATASE_2"/>
    <property type="match status" value="1"/>
</dbReference>
<sequence length="480" mass="54725">MYKILFKTVFVLTVFMLFSCDKKKKETVSIKKQPNVLIVLTDQLRTQATGYAGDPNVKTPNIDRLEAMSANFQNAVSGMPVCTPFKASLLTGQRPLTNGVFMNDVQLDTNAVSMGKVYAHEGYRTGFIGKWHIDGRGRESFIPPGNRRQGFQFWMANECTHNYNKSVYYDNDDPTPKKWEGYDTFEQTDAAIEFINSKNENPFLLVLSWGTPHAPYGSAPKKYKDMFKAEDMILRPNVPKAMHKQVKKDIAGYYAHIAAIDDMIGKLINSLKENNQLDNTIIVFTSDHGDLLGSHGAYKKQQPYEESIRTPMLFYIPESLGIKPGVRNAVFNSEDIFPTLLGLSGMAIPKSVEGINYRNYLEGKDNSVGKETIITCVQPFGQWNRPKRHGKEYRGLVTQKYTYVKDLNGPWLLFDNDADPYQMNNLINNKEYKEIQADLEKRLTKRLKANGDEFLPGSHYLEKWGIKVNDEGTVPYRHLY</sequence>